<comment type="similarity">
    <text evidence="2 6">Belongs to the band 7/mec-2 family. HflC subfamily.</text>
</comment>
<comment type="caution">
    <text evidence="8">The sequence shown here is derived from an EMBL/GenBank/DDBJ whole genome shotgun (WGS) entry which is preliminary data.</text>
</comment>
<dbReference type="GO" id="GO:0016020">
    <property type="term" value="C:membrane"/>
    <property type="evidence" value="ECO:0007669"/>
    <property type="project" value="UniProtKB-SubCell"/>
</dbReference>
<evidence type="ECO:0000256" key="3">
    <source>
        <dbReference type="ARBA" id="ARBA00022692"/>
    </source>
</evidence>
<dbReference type="GO" id="GO:0008233">
    <property type="term" value="F:peptidase activity"/>
    <property type="evidence" value="ECO:0007669"/>
    <property type="project" value="UniProtKB-KW"/>
</dbReference>
<evidence type="ECO:0000313" key="9">
    <source>
        <dbReference type="Proteomes" id="UP000282106"/>
    </source>
</evidence>
<dbReference type="SMART" id="SM00244">
    <property type="entry name" value="PHB"/>
    <property type="match status" value="1"/>
</dbReference>
<sequence>MTQDRSLFLFGAVILALFVVSNSAFVVDQRERAVLFQLSAVRTADFQPGLHFKLPFIQSVKKFDGRILTLDNQTENFLTVEKKNVEVDFYVKWRVADALQYYRSTGGQELVAADRLSAIVNRGLRDQFGSRTIQQAVTSERDQMMQALETSAADKVKELGIEIIDVRIKSINLPQNDNVSGSVYERMRAERSRIAADYRARGAEEAEKIRAEADREAQVTVANAYRDAEKLRGEGDAKAAEIYAKAYGADAEFYRFYRSLGAYRDAFGGANDVMVLQPEGEFFRSFKAGK</sequence>
<name>A0A3N0V4Z9_9GAMM</name>
<dbReference type="Pfam" id="PF01145">
    <property type="entry name" value="Band_7"/>
    <property type="match status" value="1"/>
</dbReference>
<organism evidence="8 9">
    <name type="scientific">Stagnimonas aquatica</name>
    <dbReference type="NCBI Taxonomy" id="2689987"/>
    <lineage>
        <taxon>Bacteria</taxon>
        <taxon>Pseudomonadati</taxon>
        <taxon>Pseudomonadota</taxon>
        <taxon>Gammaproteobacteria</taxon>
        <taxon>Nevskiales</taxon>
        <taxon>Nevskiaceae</taxon>
        <taxon>Stagnimonas</taxon>
    </lineage>
</organism>
<dbReference type="PIRSF" id="PIRSF005651">
    <property type="entry name" value="HflC"/>
    <property type="match status" value="1"/>
</dbReference>
<evidence type="ECO:0000256" key="4">
    <source>
        <dbReference type="ARBA" id="ARBA00022989"/>
    </source>
</evidence>
<keyword evidence="3" id="KW-0812">Transmembrane</keyword>
<proteinExistence type="inferred from homology"/>
<dbReference type="NCBIfam" id="TIGR01932">
    <property type="entry name" value="hflC"/>
    <property type="match status" value="1"/>
</dbReference>
<comment type="function">
    <text evidence="6">HflC and HflK could regulate a protease.</text>
</comment>
<accession>A0A3N0V4Z9</accession>
<comment type="subcellular location">
    <subcellularLocation>
        <location evidence="1">Membrane</location>
        <topology evidence="1">Single-pass membrane protein</topology>
    </subcellularLocation>
</comment>
<dbReference type="RefSeq" id="WP_123212590.1">
    <property type="nucleotide sequence ID" value="NZ_RJVO01000007.1"/>
</dbReference>
<keyword evidence="4" id="KW-1133">Transmembrane helix</keyword>
<dbReference type="GO" id="GO:0006508">
    <property type="term" value="P:proteolysis"/>
    <property type="evidence" value="ECO:0007669"/>
    <property type="project" value="UniProtKB-KW"/>
</dbReference>
<dbReference type="PANTHER" id="PTHR42911:SF1">
    <property type="entry name" value="MODULATOR OF FTSH PROTEASE HFLC"/>
    <property type="match status" value="1"/>
</dbReference>
<keyword evidence="5" id="KW-0472">Membrane</keyword>
<keyword evidence="8" id="KW-0645">Protease</keyword>
<dbReference type="Proteomes" id="UP000282106">
    <property type="component" value="Unassembled WGS sequence"/>
</dbReference>
<dbReference type="FunCoup" id="A0A3N0V4Z9">
    <property type="interactions" value="146"/>
</dbReference>
<dbReference type="PANTHER" id="PTHR42911">
    <property type="entry name" value="MODULATOR OF FTSH PROTEASE HFLC"/>
    <property type="match status" value="1"/>
</dbReference>
<gene>
    <name evidence="8" type="primary">hflC</name>
    <name evidence="8" type="ORF">ED208_14245</name>
</gene>
<dbReference type="SUPFAM" id="SSF117892">
    <property type="entry name" value="Band 7/SPFH domain"/>
    <property type="match status" value="1"/>
</dbReference>
<dbReference type="AlphaFoldDB" id="A0A3N0V4Z9"/>
<protein>
    <recommendedName>
        <fullName evidence="6">Protein HflC</fullName>
    </recommendedName>
</protein>
<keyword evidence="8" id="KW-0378">Hydrolase</keyword>
<evidence type="ECO:0000256" key="2">
    <source>
        <dbReference type="ARBA" id="ARBA00007862"/>
    </source>
</evidence>
<dbReference type="InterPro" id="IPR010200">
    <property type="entry name" value="HflC"/>
</dbReference>
<dbReference type="EMBL" id="RJVO01000007">
    <property type="protein sequence ID" value="ROH87866.1"/>
    <property type="molecule type" value="Genomic_DNA"/>
</dbReference>
<dbReference type="CDD" id="cd03405">
    <property type="entry name" value="SPFH_HflC"/>
    <property type="match status" value="1"/>
</dbReference>
<evidence type="ECO:0000259" key="7">
    <source>
        <dbReference type="SMART" id="SM00244"/>
    </source>
</evidence>
<evidence type="ECO:0000256" key="5">
    <source>
        <dbReference type="ARBA" id="ARBA00023136"/>
    </source>
</evidence>
<keyword evidence="9" id="KW-1185">Reference proteome</keyword>
<evidence type="ECO:0000256" key="1">
    <source>
        <dbReference type="ARBA" id="ARBA00004167"/>
    </source>
</evidence>
<reference evidence="8 9" key="1">
    <citation type="submission" date="2018-10" db="EMBL/GenBank/DDBJ databases">
        <authorList>
            <person name="Chen W.-M."/>
        </authorList>
    </citation>
    <scope>NUCLEOTIDE SEQUENCE [LARGE SCALE GENOMIC DNA]</scope>
    <source>
        <strain evidence="8 9">THS-13</strain>
    </source>
</reference>
<feature type="domain" description="Band 7" evidence="7">
    <location>
        <begin position="22"/>
        <end position="187"/>
    </location>
</feature>
<dbReference type="InParanoid" id="A0A3N0V4Z9"/>
<evidence type="ECO:0000313" key="8">
    <source>
        <dbReference type="EMBL" id="ROH87866.1"/>
    </source>
</evidence>
<evidence type="ECO:0000256" key="6">
    <source>
        <dbReference type="PIRNR" id="PIRNR005651"/>
    </source>
</evidence>
<dbReference type="InterPro" id="IPR036013">
    <property type="entry name" value="Band_7/SPFH_dom_sf"/>
</dbReference>
<dbReference type="InterPro" id="IPR001107">
    <property type="entry name" value="Band_7"/>
</dbReference>
<dbReference type="Gene3D" id="3.30.479.30">
    <property type="entry name" value="Band 7 domain"/>
    <property type="match status" value="1"/>
</dbReference>